<gene>
    <name evidence="1" type="ORF">PACLA_8A008667</name>
</gene>
<evidence type="ECO:0000313" key="1">
    <source>
        <dbReference type="EMBL" id="CAB3987390.1"/>
    </source>
</evidence>
<dbReference type="EMBL" id="CACRXK020001165">
    <property type="protein sequence ID" value="CAB3987390.1"/>
    <property type="molecule type" value="Genomic_DNA"/>
</dbReference>
<accession>A0A7D9HKN1</accession>
<protein>
    <submittedName>
        <fullName evidence="1">Uncharacterized protein</fullName>
    </submittedName>
</protein>
<evidence type="ECO:0000313" key="2">
    <source>
        <dbReference type="Proteomes" id="UP001152795"/>
    </source>
</evidence>
<reference evidence="1" key="1">
    <citation type="submission" date="2020-04" db="EMBL/GenBank/DDBJ databases">
        <authorList>
            <person name="Alioto T."/>
            <person name="Alioto T."/>
            <person name="Gomez Garrido J."/>
        </authorList>
    </citation>
    <scope>NUCLEOTIDE SEQUENCE</scope>
    <source>
        <strain evidence="1">A484AB</strain>
    </source>
</reference>
<organism evidence="1 2">
    <name type="scientific">Paramuricea clavata</name>
    <name type="common">Red gorgonian</name>
    <name type="synonym">Violescent sea-whip</name>
    <dbReference type="NCBI Taxonomy" id="317549"/>
    <lineage>
        <taxon>Eukaryota</taxon>
        <taxon>Metazoa</taxon>
        <taxon>Cnidaria</taxon>
        <taxon>Anthozoa</taxon>
        <taxon>Octocorallia</taxon>
        <taxon>Malacalcyonacea</taxon>
        <taxon>Plexauridae</taxon>
        <taxon>Paramuricea</taxon>
    </lineage>
</organism>
<comment type="caution">
    <text evidence="1">The sequence shown here is derived from an EMBL/GenBank/DDBJ whole genome shotgun (WGS) entry which is preliminary data.</text>
</comment>
<proteinExistence type="predicted"/>
<name>A0A7D9HKN1_PARCT</name>
<dbReference type="AlphaFoldDB" id="A0A7D9HKN1"/>
<dbReference type="Proteomes" id="UP001152795">
    <property type="component" value="Unassembled WGS sequence"/>
</dbReference>
<sequence length="229" mass="24909">MRTFISNKIHNIIDFDSKLIDTNVAERCVSITGGDSVSGVTEASDVPVSGIPETCTGDNSTVLIQSRMKADITVVLDQNFIVPARTEMIVEGRLVKSAQADVGMVTPFINTDLGDGMHVAHTVVCPKGRNVFVRVMNAQSEPRELKFGTKVATFSPLVQSQSKVSSASCSVRTNNAKECKARFEKVINCNLNETDKNSILEVLSEFEDVFEATIGHTDVVTHTIDTGYH</sequence>
<keyword evidence="2" id="KW-1185">Reference proteome</keyword>